<reference evidence="1" key="1">
    <citation type="submission" date="2022-02" db="EMBL/GenBank/DDBJ databases">
        <title>Vibrio sp. nov, a new bacterium isolated from seawater.</title>
        <authorList>
            <person name="Yuan Y."/>
        </authorList>
    </citation>
    <scope>NUCLEOTIDE SEQUENCE</scope>
    <source>
        <strain evidence="1">ZSDZ65</strain>
    </source>
</reference>
<dbReference type="AlphaFoldDB" id="A0A9X3CRS0"/>
<name>A0A9X3CRS0_9VIBR</name>
<proteinExistence type="predicted"/>
<protein>
    <submittedName>
        <fullName evidence="1">Uncharacterized protein</fullName>
    </submittedName>
</protein>
<organism evidence="1 2">
    <name type="scientific">Vibrio qingdaonensis</name>
    <dbReference type="NCBI Taxonomy" id="2829491"/>
    <lineage>
        <taxon>Bacteria</taxon>
        <taxon>Pseudomonadati</taxon>
        <taxon>Pseudomonadota</taxon>
        <taxon>Gammaproteobacteria</taxon>
        <taxon>Vibrionales</taxon>
        <taxon>Vibrionaceae</taxon>
        <taxon>Vibrio</taxon>
    </lineage>
</organism>
<keyword evidence="2" id="KW-1185">Reference proteome</keyword>
<evidence type="ECO:0000313" key="2">
    <source>
        <dbReference type="Proteomes" id="UP001155587"/>
    </source>
</evidence>
<dbReference type="RefSeq" id="WP_265676755.1">
    <property type="nucleotide sequence ID" value="NZ_JAKRRY010000033.1"/>
</dbReference>
<gene>
    <name evidence="1" type="ORF">MD535_19730</name>
</gene>
<dbReference type="Proteomes" id="UP001155587">
    <property type="component" value="Unassembled WGS sequence"/>
</dbReference>
<comment type="caution">
    <text evidence="1">The sequence shown here is derived from an EMBL/GenBank/DDBJ whole genome shotgun (WGS) entry which is preliminary data.</text>
</comment>
<accession>A0A9X3CRS0</accession>
<evidence type="ECO:0000313" key="1">
    <source>
        <dbReference type="EMBL" id="MCW8348220.1"/>
    </source>
</evidence>
<sequence>MKKVKIRVIQGPHLDTSIPVGSTGRLAFKRKDGTDYEIKFNRTTSFLRSYQYMSTMYGNIFSKSGGNILPVDTKLNVINVIGSAYRNGFGISDNLMAELKQPIQYDFEIIDPSGNLLFYQSR</sequence>
<dbReference type="EMBL" id="JAKRRY010000033">
    <property type="protein sequence ID" value="MCW8348220.1"/>
    <property type="molecule type" value="Genomic_DNA"/>
</dbReference>